<sequence length="168" mass="18328">MKKLYIVFIFIFISSCDDGDLQIESLDFDDVSVQTCTAIDIAQANTLFKINDDESLILILGANVLTQEEGSITVELTSSTSSTIVYRLFSDTVTSDYFCDDIPPSTPTVLDEITATEATLTITTTSTGTVDAPEYEHNIQLNTISLITSSNQRITDLAVEEFGTVTSN</sequence>
<organism evidence="1 2">
    <name type="scientific">Cellulophaga baltica</name>
    <dbReference type="NCBI Taxonomy" id="76594"/>
    <lineage>
        <taxon>Bacteria</taxon>
        <taxon>Pseudomonadati</taxon>
        <taxon>Bacteroidota</taxon>
        <taxon>Flavobacteriia</taxon>
        <taxon>Flavobacteriales</taxon>
        <taxon>Flavobacteriaceae</taxon>
        <taxon>Cellulophaga</taxon>
    </lineage>
</organism>
<proteinExistence type="predicted"/>
<gene>
    <name evidence="1" type="ORF">SAMN04487992_107284</name>
</gene>
<protein>
    <submittedName>
        <fullName evidence="1">Uncharacterized protein</fullName>
    </submittedName>
</protein>
<name>A0A1G7IJM4_9FLAO</name>
<evidence type="ECO:0000313" key="2">
    <source>
        <dbReference type="Proteomes" id="UP000182114"/>
    </source>
</evidence>
<dbReference type="eggNOG" id="ENOG503161T">
    <property type="taxonomic scope" value="Bacteria"/>
</dbReference>
<dbReference type="Proteomes" id="UP000182114">
    <property type="component" value="Unassembled WGS sequence"/>
</dbReference>
<dbReference type="AlphaFoldDB" id="A0A1G7IJM4"/>
<evidence type="ECO:0000313" key="1">
    <source>
        <dbReference type="EMBL" id="SDF12768.1"/>
    </source>
</evidence>
<reference evidence="2" key="1">
    <citation type="submission" date="2016-10" db="EMBL/GenBank/DDBJ databases">
        <authorList>
            <person name="Varghese N."/>
            <person name="Submissions S."/>
        </authorList>
    </citation>
    <scope>NUCLEOTIDE SEQUENCE [LARGE SCALE GENOMIC DNA]</scope>
    <source>
        <strain evidence="2">DSM 24729</strain>
    </source>
</reference>
<dbReference type="EMBL" id="FNBD01000007">
    <property type="protein sequence ID" value="SDF12768.1"/>
    <property type="molecule type" value="Genomic_DNA"/>
</dbReference>
<keyword evidence="2" id="KW-1185">Reference proteome</keyword>
<dbReference type="RefSeq" id="WP_025614476.1">
    <property type="nucleotide sequence ID" value="NZ_FNBD01000007.1"/>
</dbReference>
<dbReference type="PROSITE" id="PS51257">
    <property type="entry name" value="PROKAR_LIPOPROTEIN"/>
    <property type="match status" value="1"/>
</dbReference>
<accession>A0A1G7IJM4</accession>